<gene>
    <name evidence="7" type="ORF">AAGW23_13645</name>
</gene>
<dbReference type="EMBL" id="JBCFXD010000008">
    <property type="protein sequence ID" value="MEL7559878.1"/>
    <property type="molecule type" value="Genomic_DNA"/>
</dbReference>
<keyword evidence="2 5" id="KW-0812">Transmembrane</keyword>
<name>A0ABU9MCC9_STUCH</name>
<proteinExistence type="predicted"/>
<keyword evidence="3 5" id="KW-1133">Transmembrane helix</keyword>
<evidence type="ECO:0000259" key="6">
    <source>
        <dbReference type="Pfam" id="PF06803"/>
    </source>
</evidence>
<feature type="transmembrane region" description="Helical" evidence="5">
    <location>
        <begin position="108"/>
        <end position="128"/>
    </location>
</feature>
<accession>A0ABU9MCC9</accession>
<dbReference type="Proteomes" id="UP001467669">
    <property type="component" value="Unassembled WGS sequence"/>
</dbReference>
<evidence type="ECO:0000313" key="7">
    <source>
        <dbReference type="EMBL" id="MEL7559878.1"/>
    </source>
</evidence>
<keyword evidence="4 5" id="KW-0472">Membrane</keyword>
<evidence type="ECO:0000256" key="5">
    <source>
        <dbReference type="SAM" id="Phobius"/>
    </source>
</evidence>
<dbReference type="RefSeq" id="WP_045430441.1">
    <property type="nucleotide sequence ID" value="NZ_JBCFXD010000008.1"/>
</dbReference>
<feature type="transmembrane region" description="Helical" evidence="5">
    <location>
        <begin position="36"/>
        <end position="57"/>
    </location>
</feature>
<evidence type="ECO:0000256" key="4">
    <source>
        <dbReference type="ARBA" id="ARBA00023136"/>
    </source>
</evidence>
<dbReference type="InterPro" id="IPR010652">
    <property type="entry name" value="DUF1232"/>
</dbReference>
<sequence length="131" mass="14757">MFSLSRLTSRLQRWARQLKRDVMTLWCCARHPDTPWWLRGLLVCVVAYALSPIDLIPDFIPVLGYLDDLLLLPLGIWLAICLMPPAILSECRAQALDWENTPRPNSRAGAAAVVLIWVLAASALAYWLSEA</sequence>
<feature type="transmembrane region" description="Helical" evidence="5">
    <location>
        <begin position="69"/>
        <end position="88"/>
    </location>
</feature>
<evidence type="ECO:0000256" key="2">
    <source>
        <dbReference type="ARBA" id="ARBA00022692"/>
    </source>
</evidence>
<protein>
    <submittedName>
        <fullName evidence="7">YkvA family protein</fullName>
    </submittedName>
</protein>
<keyword evidence="8" id="KW-1185">Reference proteome</keyword>
<evidence type="ECO:0000313" key="8">
    <source>
        <dbReference type="Proteomes" id="UP001467669"/>
    </source>
</evidence>
<evidence type="ECO:0000256" key="1">
    <source>
        <dbReference type="ARBA" id="ARBA00004127"/>
    </source>
</evidence>
<comment type="subcellular location">
    <subcellularLocation>
        <location evidence="1">Endomembrane system</location>
        <topology evidence="1">Multi-pass membrane protein</topology>
    </subcellularLocation>
</comment>
<feature type="domain" description="DUF1232" evidence="6">
    <location>
        <begin position="40"/>
        <end position="74"/>
    </location>
</feature>
<comment type="caution">
    <text evidence="7">The sequence shown here is derived from an EMBL/GenBank/DDBJ whole genome shotgun (WGS) entry which is preliminary data.</text>
</comment>
<reference evidence="7 8" key="1">
    <citation type="submission" date="2024-04" db="EMBL/GenBank/DDBJ databases">
        <title>Draft Genome Sequence of Isolates Cultured from Underwater Hawaii Seamounts in the North Pacific Ocean.</title>
        <authorList>
            <person name="Sharma I."/>
            <person name="Darden B."/>
            <person name="Creggett J."/>
            <person name="Taylor S."/>
            <person name="Grant M.P."/>
            <person name="Scott J."/>
            <person name="Attles S."/>
            <person name="Walker S."/>
            <person name="Johnson G."/>
            <person name="St. Cloud C."/>
        </authorList>
    </citation>
    <scope>NUCLEOTIDE SEQUENCE [LARGE SCALE GENOMIC DNA]</scope>
    <source>
        <strain evidence="7 8">03GJ23</strain>
    </source>
</reference>
<dbReference type="Pfam" id="PF06803">
    <property type="entry name" value="DUF1232"/>
    <property type="match status" value="1"/>
</dbReference>
<organism evidence="7 8">
    <name type="scientific">Stutzerimonas chloritidismutans</name>
    <name type="common">Pseudomonas chloritidismutans</name>
    <dbReference type="NCBI Taxonomy" id="203192"/>
    <lineage>
        <taxon>Bacteria</taxon>
        <taxon>Pseudomonadati</taxon>
        <taxon>Pseudomonadota</taxon>
        <taxon>Gammaproteobacteria</taxon>
        <taxon>Pseudomonadales</taxon>
        <taxon>Pseudomonadaceae</taxon>
        <taxon>Stutzerimonas</taxon>
    </lineage>
</organism>
<evidence type="ECO:0000256" key="3">
    <source>
        <dbReference type="ARBA" id="ARBA00022989"/>
    </source>
</evidence>